<keyword evidence="1" id="KW-0732">Signal</keyword>
<organism evidence="2 3">
    <name type="scientific">Phialocephala subalpina</name>
    <dbReference type="NCBI Taxonomy" id="576137"/>
    <lineage>
        <taxon>Eukaryota</taxon>
        <taxon>Fungi</taxon>
        <taxon>Dikarya</taxon>
        <taxon>Ascomycota</taxon>
        <taxon>Pezizomycotina</taxon>
        <taxon>Leotiomycetes</taxon>
        <taxon>Helotiales</taxon>
        <taxon>Mollisiaceae</taxon>
        <taxon>Phialocephala</taxon>
        <taxon>Phialocephala fortinii species complex</taxon>
    </lineage>
</organism>
<protein>
    <submittedName>
        <fullName evidence="2">Uncharacterized protein</fullName>
    </submittedName>
</protein>
<keyword evidence="3" id="KW-1185">Reference proteome</keyword>
<reference evidence="2 3" key="1">
    <citation type="submission" date="2016-03" db="EMBL/GenBank/DDBJ databases">
        <authorList>
            <person name="Ploux O."/>
        </authorList>
    </citation>
    <scope>NUCLEOTIDE SEQUENCE [LARGE SCALE GENOMIC DNA]</scope>
    <source>
        <strain evidence="2 3">UAMH 11012</strain>
    </source>
</reference>
<sequence length="102" mass="11048">MRFATFIFPAYLALAVIAAPAPTPVNLDSTADIPCPGLTCYNYLKSIISIIPRDPQVTREAYVDIAKSTVLGMELGVIVRNQLLSSGGLGVGWIRFEVAFEM</sequence>
<feature type="signal peptide" evidence="1">
    <location>
        <begin position="1"/>
        <end position="18"/>
    </location>
</feature>
<dbReference type="OrthoDB" id="10503902at2759"/>
<accession>A0A1L7X120</accession>
<dbReference type="Proteomes" id="UP000184330">
    <property type="component" value="Unassembled WGS sequence"/>
</dbReference>
<name>A0A1L7X120_9HELO</name>
<feature type="chain" id="PRO_5012499113" evidence="1">
    <location>
        <begin position="19"/>
        <end position="102"/>
    </location>
</feature>
<evidence type="ECO:0000256" key="1">
    <source>
        <dbReference type="SAM" id="SignalP"/>
    </source>
</evidence>
<dbReference type="EMBL" id="FJOG01000012">
    <property type="protein sequence ID" value="CZR58711.1"/>
    <property type="molecule type" value="Genomic_DNA"/>
</dbReference>
<evidence type="ECO:0000313" key="2">
    <source>
        <dbReference type="EMBL" id="CZR58711.1"/>
    </source>
</evidence>
<gene>
    <name evidence="2" type="ORF">PAC_08603</name>
</gene>
<proteinExistence type="predicted"/>
<evidence type="ECO:0000313" key="3">
    <source>
        <dbReference type="Proteomes" id="UP000184330"/>
    </source>
</evidence>
<dbReference type="AlphaFoldDB" id="A0A1L7X120"/>